<organism evidence="2">
    <name type="scientific">Tetraselmis sp. GSL018</name>
    <dbReference type="NCBI Taxonomy" id="582737"/>
    <lineage>
        <taxon>Eukaryota</taxon>
        <taxon>Viridiplantae</taxon>
        <taxon>Chlorophyta</taxon>
        <taxon>core chlorophytes</taxon>
        <taxon>Chlorodendrophyceae</taxon>
        <taxon>Chlorodendrales</taxon>
        <taxon>Chlorodendraceae</taxon>
        <taxon>Tetraselmis</taxon>
    </lineage>
</organism>
<protein>
    <submittedName>
        <fullName evidence="2">Uncharacterized protein</fullName>
    </submittedName>
</protein>
<reference evidence="2" key="1">
    <citation type="submission" date="2014-05" db="EMBL/GenBank/DDBJ databases">
        <title>The transcriptome of the halophilic microalga Tetraselmis sp. GSL018 isolated from the Great Salt Lake, Utah.</title>
        <authorList>
            <person name="Jinkerson R.E."/>
            <person name="D'Adamo S."/>
            <person name="Posewitz M.C."/>
        </authorList>
    </citation>
    <scope>NUCLEOTIDE SEQUENCE</scope>
    <source>
        <strain evidence="2">GSL018</strain>
    </source>
</reference>
<evidence type="ECO:0000256" key="1">
    <source>
        <dbReference type="SAM" id="MobiDB-lite"/>
    </source>
</evidence>
<feature type="region of interest" description="Disordered" evidence="1">
    <location>
        <begin position="43"/>
        <end position="76"/>
    </location>
</feature>
<dbReference type="EMBL" id="GBEZ01004385">
    <property type="protein sequence ID" value="JAC80829.1"/>
    <property type="molecule type" value="Transcribed_RNA"/>
</dbReference>
<accession>A0A061SCQ1</accession>
<feature type="region of interest" description="Disordered" evidence="1">
    <location>
        <begin position="1"/>
        <end position="30"/>
    </location>
</feature>
<name>A0A061SCQ1_9CHLO</name>
<gene>
    <name evidence="2" type="ORF">TSPGSL018_9355</name>
</gene>
<sequence length="76" mass="7972">LSSAANGALGSRGAPQLSGVRHRMKAEGPAPVPFAGPLPFSLPQRPRVAPSRAACPLLRNPHSRHGSNQPQVRTSF</sequence>
<feature type="compositionally biased region" description="Polar residues" evidence="1">
    <location>
        <begin position="66"/>
        <end position="76"/>
    </location>
</feature>
<feature type="non-terminal residue" evidence="2">
    <location>
        <position position="1"/>
    </location>
</feature>
<feature type="non-terminal residue" evidence="2">
    <location>
        <position position="76"/>
    </location>
</feature>
<dbReference type="AlphaFoldDB" id="A0A061SCQ1"/>
<evidence type="ECO:0000313" key="2">
    <source>
        <dbReference type="EMBL" id="JAC80829.1"/>
    </source>
</evidence>
<proteinExistence type="predicted"/>